<gene>
    <name evidence="1" type="ORF">RBWH47_01550</name>
</gene>
<evidence type="ECO:0000313" key="1">
    <source>
        <dbReference type="EMBL" id="EGF27579.1"/>
    </source>
</evidence>
<proteinExistence type="predicted"/>
<dbReference type="Proteomes" id="UP000006222">
    <property type="component" value="Unassembled WGS sequence"/>
</dbReference>
<comment type="caution">
    <text evidence="1">The sequence shown here is derived from an EMBL/GenBank/DDBJ whole genome shotgun (WGS) entry which is preliminary data.</text>
</comment>
<sequence>MSTKSVQQKRLGDLTEPFSFLAVMFAAIGHHPKRHLTFRKATPS</sequence>
<organism evidence="1 2">
    <name type="scientific">Rhodopirellula baltica WH47</name>
    <dbReference type="NCBI Taxonomy" id="991778"/>
    <lineage>
        <taxon>Bacteria</taxon>
        <taxon>Pseudomonadati</taxon>
        <taxon>Planctomycetota</taxon>
        <taxon>Planctomycetia</taxon>
        <taxon>Pirellulales</taxon>
        <taxon>Pirellulaceae</taxon>
        <taxon>Rhodopirellula</taxon>
    </lineage>
</organism>
<dbReference type="AlphaFoldDB" id="F2ARY1"/>
<dbReference type="EMBL" id="AFAR01000135">
    <property type="protein sequence ID" value="EGF27579.1"/>
    <property type="molecule type" value="Genomic_DNA"/>
</dbReference>
<protein>
    <submittedName>
        <fullName evidence="1">Uncharacterized protein</fullName>
    </submittedName>
</protein>
<evidence type="ECO:0000313" key="2">
    <source>
        <dbReference type="Proteomes" id="UP000006222"/>
    </source>
</evidence>
<accession>F2ARY1</accession>
<name>F2ARY1_RHOBT</name>
<reference evidence="1 2" key="1">
    <citation type="journal article" date="2013" name="Mar. Genomics">
        <title>Expression of sulfatases in Rhodopirellula baltica and the diversity of sulfatases in the genus Rhodopirellula.</title>
        <authorList>
            <person name="Wegner C.E."/>
            <person name="Richter-Heitmann T."/>
            <person name="Klindworth A."/>
            <person name="Klockow C."/>
            <person name="Richter M."/>
            <person name="Achstetter T."/>
            <person name="Glockner F.O."/>
            <person name="Harder J."/>
        </authorList>
    </citation>
    <scope>NUCLEOTIDE SEQUENCE [LARGE SCALE GENOMIC DNA]</scope>
    <source>
        <strain evidence="1 2">WH47</strain>
    </source>
</reference>